<comment type="similarity">
    <text evidence="1">Belongs to the anaerobic coproporphyrinogen-III oxidase family. HemW subfamily.</text>
</comment>
<keyword evidence="2" id="KW-0004">4Fe-4S</keyword>
<dbReference type="SFLD" id="SFLDG01065">
    <property type="entry name" value="anaerobic_coproporphyrinogen-I"/>
    <property type="match status" value="1"/>
</dbReference>
<dbReference type="CDD" id="cd01335">
    <property type="entry name" value="Radical_SAM"/>
    <property type="match status" value="1"/>
</dbReference>
<evidence type="ECO:0000313" key="5">
    <source>
        <dbReference type="Proteomes" id="UP000226525"/>
    </source>
</evidence>
<sequence length="382" mass="44132">MSNPAINALYVHIPFCHRICPFCSFAVRKNRPSVHREYLEAVLLETRRRIHVNTINDLESLYIGGGTPSVLSSTEIIFLMQGIRQSWPLSKQCQVSLECNPEDIQPNYLGTLLHSGVNRLSIGVQSFQQEFLKSLGRNHTVEHLRQNLIALRDVGWTNVNVDLMFGLPNQTLAQFQFDVNKALEWEPTHLSFYALELVEHTPYGKSQRIRKSWQEAQEITTDMFLWATNYLEDNGWEHYEVSNFAKPSYQGRMNQMVWNGSGYLGVGVGAHSYDGKSRWGNLRSLHRYVELLKKNCWPTSFSETLTLNQKANEFLMLQLRQTKGLSLKKWEENFAPKNWLGTHFDLLRVWQKEGLLNWMDNRIVLTKKGLMVADALTAELSI</sequence>
<keyword evidence="2" id="KW-0349">Heme</keyword>
<dbReference type="PANTHER" id="PTHR13932">
    <property type="entry name" value="COPROPORPHYRINIGEN III OXIDASE"/>
    <property type="match status" value="1"/>
</dbReference>
<keyword evidence="2" id="KW-0963">Cytoplasm</keyword>
<keyword evidence="2" id="KW-0411">Iron-sulfur</keyword>
<comment type="caution">
    <text evidence="4">The sequence shown here is derived from an EMBL/GenBank/DDBJ whole genome shotgun (WGS) entry which is preliminary data.</text>
</comment>
<comment type="function">
    <text evidence="2">Probably acts as a heme chaperone, transferring heme to an unknown acceptor. Binds one molecule of heme per monomer, possibly covalently. Binds 1 [4Fe-4S] cluster. The cluster is coordinated with 3 cysteines and an exchangeable S-adenosyl-L-methionine.</text>
</comment>
<organism evidence="4 5">
    <name type="scientific">SAR324 cluster bacterium</name>
    <dbReference type="NCBI Taxonomy" id="2024889"/>
    <lineage>
        <taxon>Bacteria</taxon>
        <taxon>Deltaproteobacteria</taxon>
        <taxon>SAR324 cluster</taxon>
    </lineage>
</organism>
<dbReference type="InterPro" id="IPR023404">
    <property type="entry name" value="rSAM_horseshoe"/>
</dbReference>
<gene>
    <name evidence="4" type="ORF">CMN54_13360</name>
</gene>
<dbReference type="GO" id="GO:0006779">
    <property type="term" value="P:porphyrin-containing compound biosynthetic process"/>
    <property type="evidence" value="ECO:0007669"/>
    <property type="project" value="InterPro"/>
</dbReference>
<dbReference type="SMART" id="SM00729">
    <property type="entry name" value="Elp3"/>
    <property type="match status" value="1"/>
</dbReference>
<keyword evidence="2" id="KW-0949">S-adenosyl-L-methionine</keyword>
<reference evidence="5" key="1">
    <citation type="submission" date="2017-09" db="EMBL/GenBank/DDBJ databases">
        <title>The Reconstruction of 2,631 Draft Metagenome-Assembled Genomes from the Global Oceans.</title>
        <authorList>
            <person name="Tully B.J."/>
            <person name="Graham E.D."/>
            <person name="Heidelberg J.F."/>
        </authorList>
    </citation>
    <scope>NUCLEOTIDE SEQUENCE [LARGE SCALE GENOMIC DNA]</scope>
</reference>
<dbReference type="InterPro" id="IPR004559">
    <property type="entry name" value="HemW-like"/>
</dbReference>
<evidence type="ECO:0000259" key="3">
    <source>
        <dbReference type="PROSITE" id="PS51918"/>
    </source>
</evidence>
<dbReference type="EMBL" id="NZEX01000159">
    <property type="protein sequence ID" value="MAH64405.1"/>
    <property type="molecule type" value="Genomic_DNA"/>
</dbReference>
<evidence type="ECO:0000256" key="2">
    <source>
        <dbReference type="RuleBase" id="RU364116"/>
    </source>
</evidence>
<dbReference type="InterPro" id="IPR034505">
    <property type="entry name" value="Coproporphyrinogen-III_oxidase"/>
</dbReference>
<dbReference type="InterPro" id="IPR006638">
    <property type="entry name" value="Elp3/MiaA/NifB-like_rSAM"/>
</dbReference>
<feature type="domain" description="Radical SAM core" evidence="3">
    <location>
        <begin position="1"/>
        <end position="234"/>
    </location>
</feature>
<evidence type="ECO:0000256" key="1">
    <source>
        <dbReference type="ARBA" id="ARBA00006100"/>
    </source>
</evidence>
<dbReference type="InterPro" id="IPR010723">
    <property type="entry name" value="HemN_C"/>
</dbReference>
<dbReference type="Pfam" id="PF04055">
    <property type="entry name" value="Radical_SAM"/>
    <property type="match status" value="1"/>
</dbReference>
<dbReference type="SFLD" id="SFLDF00562">
    <property type="entry name" value="HemN-like__clustered_with_heat"/>
    <property type="match status" value="1"/>
</dbReference>
<dbReference type="GO" id="GO:0005737">
    <property type="term" value="C:cytoplasm"/>
    <property type="evidence" value="ECO:0007669"/>
    <property type="project" value="UniProtKB-SubCell"/>
</dbReference>
<dbReference type="GO" id="GO:0051539">
    <property type="term" value="F:4 iron, 4 sulfur cluster binding"/>
    <property type="evidence" value="ECO:0007669"/>
    <property type="project" value="UniProtKB-UniRule"/>
</dbReference>
<dbReference type="PROSITE" id="PS51918">
    <property type="entry name" value="RADICAL_SAM"/>
    <property type="match status" value="1"/>
</dbReference>
<keyword evidence="2" id="KW-0408">Iron</keyword>
<dbReference type="SFLD" id="SFLDG01082">
    <property type="entry name" value="B12-binding_domain_containing"/>
    <property type="match status" value="1"/>
</dbReference>
<dbReference type="AlphaFoldDB" id="A0A2D6YMT0"/>
<dbReference type="SFLD" id="SFLDS00029">
    <property type="entry name" value="Radical_SAM"/>
    <property type="match status" value="1"/>
</dbReference>
<evidence type="ECO:0000313" key="4">
    <source>
        <dbReference type="EMBL" id="MAH64405.1"/>
    </source>
</evidence>
<dbReference type="GO" id="GO:0046872">
    <property type="term" value="F:metal ion binding"/>
    <property type="evidence" value="ECO:0007669"/>
    <property type="project" value="UniProtKB-UniRule"/>
</dbReference>
<proteinExistence type="inferred from homology"/>
<dbReference type="Gene3D" id="3.80.30.20">
    <property type="entry name" value="tm_1862 like domain"/>
    <property type="match status" value="1"/>
</dbReference>
<name>A0A2D6YMT0_9DELT</name>
<dbReference type="Proteomes" id="UP000226525">
    <property type="component" value="Unassembled WGS sequence"/>
</dbReference>
<keyword evidence="2" id="KW-0479">Metal-binding</keyword>
<dbReference type="GO" id="GO:0004109">
    <property type="term" value="F:coproporphyrinogen oxidase activity"/>
    <property type="evidence" value="ECO:0007669"/>
    <property type="project" value="InterPro"/>
</dbReference>
<dbReference type="InterPro" id="IPR007197">
    <property type="entry name" value="rSAM"/>
</dbReference>
<dbReference type="InterPro" id="IPR058240">
    <property type="entry name" value="rSAM_sf"/>
</dbReference>
<dbReference type="SUPFAM" id="SSF102114">
    <property type="entry name" value="Radical SAM enzymes"/>
    <property type="match status" value="1"/>
</dbReference>
<dbReference type="PANTHER" id="PTHR13932:SF5">
    <property type="entry name" value="RADICAL S-ADENOSYL METHIONINE DOMAIN-CONTAINING PROTEIN 1, MITOCHONDRIAL"/>
    <property type="match status" value="1"/>
</dbReference>
<protein>
    <recommendedName>
        <fullName evidence="2">Heme chaperone HemW</fullName>
    </recommendedName>
</protein>
<accession>A0A2D6YMT0</accession>
<comment type="subcellular location">
    <subcellularLocation>
        <location evidence="2">Cytoplasm</location>
    </subcellularLocation>
</comment>
<dbReference type="NCBIfam" id="TIGR00539">
    <property type="entry name" value="hemN_rel"/>
    <property type="match status" value="1"/>
</dbReference>
<dbReference type="Pfam" id="PF06969">
    <property type="entry name" value="HemN_C"/>
    <property type="match status" value="1"/>
</dbReference>
<keyword evidence="2" id="KW-0143">Chaperone</keyword>